<dbReference type="EMBL" id="JYDH01002020">
    <property type="protein sequence ID" value="KRY24080.1"/>
    <property type="molecule type" value="Genomic_DNA"/>
</dbReference>
<comment type="caution">
    <text evidence="1">The sequence shown here is derived from an EMBL/GenBank/DDBJ whole genome shotgun (WGS) entry which is preliminary data.</text>
</comment>
<evidence type="ECO:0000313" key="1">
    <source>
        <dbReference type="EMBL" id="KRY24080.1"/>
    </source>
</evidence>
<organism evidence="1 2">
    <name type="scientific">Trichinella spiralis</name>
    <name type="common">Trichina worm</name>
    <dbReference type="NCBI Taxonomy" id="6334"/>
    <lineage>
        <taxon>Eukaryota</taxon>
        <taxon>Metazoa</taxon>
        <taxon>Ecdysozoa</taxon>
        <taxon>Nematoda</taxon>
        <taxon>Enoplea</taxon>
        <taxon>Dorylaimia</taxon>
        <taxon>Trichinellida</taxon>
        <taxon>Trichinellidae</taxon>
        <taxon>Trichinella</taxon>
    </lineage>
</organism>
<dbReference type="AlphaFoldDB" id="A0A0V1AGX8"/>
<keyword evidence="2" id="KW-1185">Reference proteome</keyword>
<protein>
    <submittedName>
        <fullName evidence="1">Uncharacterized protein</fullName>
    </submittedName>
</protein>
<evidence type="ECO:0000313" key="2">
    <source>
        <dbReference type="Proteomes" id="UP000054776"/>
    </source>
</evidence>
<name>A0A0V1AGX8_TRISP</name>
<gene>
    <name evidence="1" type="ORF">T01_11787</name>
</gene>
<dbReference type="Proteomes" id="UP000054776">
    <property type="component" value="Unassembled WGS sequence"/>
</dbReference>
<sequence length="51" mass="6155">MANDIEMRIDWDEYHELHFASDIMKAEFINTLQFPRGNRFFLSLYANLSKD</sequence>
<accession>A0A0V1AGX8</accession>
<reference evidence="1 2" key="1">
    <citation type="submission" date="2015-01" db="EMBL/GenBank/DDBJ databases">
        <title>Evolution of Trichinella species and genotypes.</title>
        <authorList>
            <person name="Korhonen P.K."/>
            <person name="Edoardo P."/>
            <person name="Giuseppe L.R."/>
            <person name="Gasser R.B."/>
        </authorList>
    </citation>
    <scope>NUCLEOTIDE SEQUENCE [LARGE SCALE GENOMIC DNA]</scope>
    <source>
        <strain evidence="1">ISS3</strain>
    </source>
</reference>
<dbReference type="InParanoid" id="A0A0V1AGX8"/>
<proteinExistence type="predicted"/>